<evidence type="ECO:0000313" key="3">
    <source>
        <dbReference type="WBParaSite" id="ACOC_0000734201-mRNA-1"/>
    </source>
</evidence>
<reference evidence="3" key="1">
    <citation type="submission" date="2017-02" db="UniProtKB">
        <authorList>
            <consortium name="WormBaseParasite"/>
        </authorList>
    </citation>
    <scope>IDENTIFICATION</scope>
</reference>
<dbReference type="Proteomes" id="UP000267027">
    <property type="component" value="Unassembled WGS sequence"/>
</dbReference>
<dbReference type="WBParaSite" id="ACOC_0000734201-mRNA-1">
    <property type="protein sequence ID" value="ACOC_0000734201-mRNA-1"/>
    <property type="gene ID" value="ACOC_0000734201"/>
</dbReference>
<name>A0A0R3PPZ3_ANGCS</name>
<gene>
    <name evidence="1" type="ORF">ACOC_LOCUS7343</name>
</gene>
<dbReference type="EMBL" id="UYYA01004030">
    <property type="protein sequence ID" value="VDM58928.1"/>
    <property type="molecule type" value="Genomic_DNA"/>
</dbReference>
<evidence type="ECO:0000313" key="1">
    <source>
        <dbReference type="EMBL" id="VDM58928.1"/>
    </source>
</evidence>
<dbReference type="OrthoDB" id="5810156at2759"/>
<keyword evidence="2" id="KW-1185">Reference proteome</keyword>
<organism evidence="3">
    <name type="scientific">Angiostrongylus costaricensis</name>
    <name type="common">Nematode worm</name>
    <dbReference type="NCBI Taxonomy" id="334426"/>
    <lineage>
        <taxon>Eukaryota</taxon>
        <taxon>Metazoa</taxon>
        <taxon>Ecdysozoa</taxon>
        <taxon>Nematoda</taxon>
        <taxon>Chromadorea</taxon>
        <taxon>Rhabditida</taxon>
        <taxon>Rhabditina</taxon>
        <taxon>Rhabditomorpha</taxon>
        <taxon>Strongyloidea</taxon>
        <taxon>Metastrongylidae</taxon>
        <taxon>Angiostrongylus</taxon>
    </lineage>
</organism>
<reference evidence="1 2" key="2">
    <citation type="submission" date="2018-11" db="EMBL/GenBank/DDBJ databases">
        <authorList>
            <consortium name="Pathogen Informatics"/>
        </authorList>
    </citation>
    <scope>NUCLEOTIDE SEQUENCE [LARGE SCALE GENOMIC DNA]</scope>
    <source>
        <strain evidence="1 2">Costa Rica</strain>
    </source>
</reference>
<protein>
    <submittedName>
        <fullName evidence="3">Reverse transcriptase domain-containing protein</fullName>
    </submittedName>
</protein>
<evidence type="ECO:0000313" key="2">
    <source>
        <dbReference type="Proteomes" id="UP000267027"/>
    </source>
</evidence>
<dbReference type="AlphaFoldDB" id="A0A0R3PPZ3"/>
<accession>A0A0R3PPZ3</accession>
<proteinExistence type="predicted"/>
<sequence length="88" mass="10121">MLVDFDKACGKIGLRLNLTETMFMRNGLASYAPFTLNETNIYEGSSYVYLGREINMMNDLASELSRRKRAAWEAFKTIEDVVKRTKNT</sequence>